<organism evidence="1 2">
    <name type="scientific">Prevotella melaninogenica</name>
    <dbReference type="NCBI Taxonomy" id="28132"/>
    <lineage>
        <taxon>Bacteria</taxon>
        <taxon>Pseudomonadati</taxon>
        <taxon>Bacteroidota</taxon>
        <taxon>Bacteroidia</taxon>
        <taxon>Bacteroidales</taxon>
        <taxon>Prevotellaceae</taxon>
        <taxon>Prevotella</taxon>
    </lineage>
</organism>
<dbReference type="RefSeq" id="WP_219433318.1">
    <property type="nucleotide sequence ID" value="NZ_CBDEIC010000066.1"/>
</dbReference>
<reference evidence="1 2" key="1">
    <citation type="submission" date="2021-07" db="EMBL/GenBank/DDBJ databases">
        <title>Genomic diversity and antimicrobial resistance of Prevotella spp. isolated from chronic lung disease airways.</title>
        <authorList>
            <person name="Webb K.A."/>
            <person name="Olagoke O.S."/>
            <person name="Baird T."/>
            <person name="Neill J."/>
            <person name="Pham A."/>
            <person name="Wells T.J."/>
            <person name="Ramsay K.A."/>
            <person name="Bell S.C."/>
            <person name="Sarovich D.S."/>
            <person name="Price E.P."/>
        </authorList>
    </citation>
    <scope>NUCLEOTIDE SEQUENCE [LARGE SCALE GENOMIC DNA]</scope>
    <source>
        <strain evidence="1 2">SCHI0027.S.6</strain>
    </source>
</reference>
<comment type="caution">
    <text evidence="1">The sequence shown here is derived from an EMBL/GenBank/DDBJ whole genome shotgun (WGS) entry which is preliminary data.</text>
</comment>
<protein>
    <submittedName>
        <fullName evidence="1">Uncharacterized protein</fullName>
    </submittedName>
</protein>
<dbReference type="EMBL" id="JAHXCP010000008">
    <property type="protein sequence ID" value="MBW4754688.1"/>
    <property type="molecule type" value="Genomic_DNA"/>
</dbReference>
<proteinExistence type="predicted"/>
<evidence type="ECO:0000313" key="1">
    <source>
        <dbReference type="EMBL" id="MBW4754688.1"/>
    </source>
</evidence>
<dbReference type="Proteomes" id="UP000812077">
    <property type="component" value="Unassembled WGS sequence"/>
</dbReference>
<gene>
    <name evidence="1" type="ORF">KZO77_06465</name>
</gene>
<sequence>MNDSLMHYDYQSRQDTIKAWMHLIAFSYEAASDGNLSHLIRMHHAYCVCIAIN</sequence>
<accession>A0ABS6Y5C6</accession>
<name>A0ABS6Y5C6_9BACT</name>
<keyword evidence="2" id="KW-1185">Reference proteome</keyword>
<evidence type="ECO:0000313" key="2">
    <source>
        <dbReference type="Proteomes" id="UP000812077"/>
    </source>
</evidence>